<protein>
    <submittedName>
        <fullName evidence="4">TetR/AcrR family transcriptional regulator</fullName>
    </submittedName>
</protein>
<dbReference type="EMBL" id="JABBYC010000001">
    <property type="protein sequence ID" value="MBL0884974.1"/>
    <property type="molecule type" value="Genomic_DNA"/>
</dbReference>
<dbReference type="InterPro" id="IPR009057">
    <property type="entry name" value="Homeodomain-like_sf"/>
</dbReference>
<dbReference type="RefSeq" id="WP_201844771.1">
    <property type="nucleotide sequence ID" value="NZ_JABBYC010000001.1"/>
</dbReference>
<feature type="DNA-binding region" description="H-T-H motif" evidence="2">
    <location>
        <begin position="28"/>
        <end position="47"/>
    </location>
</feature>
<dbReference type="InterPro" id="IPR001647">
    <property type="entry name" value="HTH_TetR"/>
</dbReference>
<proteinExistence type="predicted"/>
<dbReference type="Proteomes" id="UP000675409">
    <property type="component" value="Unassembled WGS sequence"/>
</dbReference>
<reference evidence="4 5" key="1">
    <citation type="journal article" date="2021" name="Arch. Microbiol.">
        <title>Myceligenerans indicum sp. nov., an actinobacterium isolated from mangrove sediment of Sundarbans, India.</title>
        <authorList>
            <person name="Asha K."/>
            <person name="Bhadury P."/>
        </authorList>
    </citation>
    <scope>NUCLEOTIDE SEQUENCE [LARGE SCALE GENOMIC DNA]</scope>
    <source>
        <strain evidence="4 5">I2</strain>
    </source>
</reference>
<dbReference type="InterPro" id="IPR050109">
    <property type="entry name" value="HTH-type_TetR-like_transc_reg"/>
</dbReference>
<feature type="domain" description="HTH tetR-type" evidence="3">
    <location>
        <begin position="5"/>
        <end position="65"/>
    </location>
</feature>
<accession>A0ABS1LFM1</accession>
<name>A0ABS1LFM1_9MICO</name>
<evidence type="ECO:0000256" key="2">
    <source>
        <dbReference type="PROSITE-ProRule" id="PRU00335"/>
    </source>
</evidence>
<dbReference type="PANTHER" id="PTHR30055:SF239">
    <property type="entry name" value="TRANSCRIPTIONAL REGULATORY PROTEIN"/>
    <property type="match status" value="1"/>
</dbReference>
<evidence type="ECO:0000259" key="3">
    <source>
        <dbReference type="PROSITE" id="PS50977"/>
    </source>
</evidence>
<dbReference type="PANTHER" id="PTHR30055">
    <property type="entry name" value="HTH-TYPE TRANSCRIPTIONAL REGULATOR RUTR"/>
    <property type="match status" value="1"/>
</dbReference>
<evidence type="ECO:0000256" key="1">
    <source>
        <dbReference type="ARBA" id="ARBA00023125"/>
    </source>
</evidence>
<dbReference type="Gene3D" id="1.10.357.10">
    <property type="entry name" value="Tetracycline Repressor, domain 2"/>
    <property type="match status" value="1"/>
</dbReference>
<keyword evidence="1 2" id="KW-0238">DNA-binding</keyword>
<gene>
    <name evidence="4" type="ORF">HGK34_01535</name>
</gene>
<dbReference type="PROSITE" id="PS50977">
    <property type="entry name" value="HTH_TETR_2"/>
    <property type="match status" value="1"/>
</dbReference>
<evidence type="ECO:0000313" key="4">
    <source>
        <dbReference type="EMBL" id="MBL0884974.1"/>
    </source>
</evidence>
<keyword evidence="5" id="KW-1185">Reference proteome</keyword>
<sequence>MAKARTPRQRWIEEGWRLLASGGPDAVRVEPLAAALDVTKGGFYWQFGDRRSFLDALLDAWEEAAAEEVITLVDQHGGDAAQRLTELFGVVSDRGRLQPAELAIRLWGREDPEVGARVHRVDERRLAYLRDLFGEITADPEQVEARSRGLLATYVAEPLLPPHPDPAVEDAVRRAHLALLLRP</sequence>
<evidence type="ECO:0000313" key="5">
    <source>
        <dbReference type="Proteomes" id="UP000675409"/>
    </source>
</evidence>
<organism evidence="4 5">
    <name type="scientific">Myceligenerans indicum</name>
    <dbReference type="NCBI Taxonomy" id="2593663"/>
    <lineage>
        <taxon>Bacteria</taxon>
        <taxon>Bacillati</taxon>
        <taxon>Actinomycetota</taxon>
        <taxon>Actinomycetes</taxon>
        <taxon>Micrococcales</taxon>
        <taxon>Promicromonosporaceae</taxon>
        <taxon>Myceligenerans</taxon>
    </lineage>
</organism>
<comment type="caution">
    <text evidence="4">The sequence shown here is derived from an EMBL/GenBank/DDBJ whole genome shotgun (WGS) entry which is preliminary data.</text>
</comment>
<dbReference type="Pfam" id="PF00440">
    <property type="entry name" value="TetR_N"/>
    <property type="match status" value="1"/>
</dbReference>
<dbReference type="SUPFAM" id="SSF46689">
    <property type="entry name" value="Homeodomain-like"/>
    <property type="match status" value="1"/>
</dbReference>